<gene>
    <name evidence="2" type="ORF">RJ640_026603</name>
</gene>
<evidence type="ECO:0000313" key="2">
    <source>
        <dbReference type="EMBL" id="KAK2988866.1"/>
    </source>
</evidence>
<comment type="caution">
    <text evidence="2">The sequence shown here is derived from an EMBL/GenBank/DDBJ whole genome shotgun (WGS) entry which is preliminary data.</text>
</comment>
<organism evidence="2 3">
    <name type="scientific">Escallonia rubra</name>
    <dbReference type="NCBI Taxonomy" id="112253"/>
    <lineage>
        <taxon>Eukaryota</taxon>
        <taxon>Viridiplantae</taxon>
        <taxon>Streptophyta</taxon>
        <taxon>Embryophyta</taxon>
        <taxon>Tracheophyta</taxon>
        <taxon>Spermatophyta</taxon>
        <taxon>Magnoliopsida</taxon>
        <taxon>eudicotyledons</taxon>
        <taxon>Gunneridae</taxon>
        <taxon>Pentapetalae</taxon>
        <taxon>asterids</taxon>
        <taxon>campanulids</taxon>
        <taxon>Escalloniales</taxon>
        <taxon>Escalloniaceae</taxon>
        <taxon>Escallonia</taxon>
    </lineage>
</organism>
<protein>
    <submittedName>
        <fullName evidence="2">Uncharacterized protein</fullName>
    </submittedName>
</protein>
<evidence type="ECO:0000313" key="3">
    <source>
        <dbReference type="Proteomes" id="UP001187471"/>
    </source>
</evidence>
<feature type="region of interest" description="Disordered" evidence="1">
    <location>
        <begin position="1"/>
        <end position="87"/>
    </location>
</feature>
<dbReference type="EMBL" id="JAVXUO010000813">
    <property type="protein sequence ID" value="KAK2988866.1"/>
    <property type="molecule type" value="Genomic_DNA"/>
</dbReference>
<feature type="compositionally biased region" description="Polar residues" evidence="1">
    <location>
        <begin position="16"/>
        <end position="34"/>
    </location>
</feature>
<keyword evidence="3" id="KW-1185">Reference proteome</keyword>
<proteinExistence type="predicted"/>
<feature type="compositionally biased region" description="Polar residues" evidence="1">
    <location>
        <begin position="46"/>
        <end position="62"/>
    </location>
</feature>
<name>A0AA88RT67_9ASTE</name>
<dbReference type="Proteomes" id="UP001187471">
    <property type="component" value="Unassembled WGS sequence"/>
</dbReference>
<accession>A0AA88RT67</accession>
<sequence length="103" mass="10942">MSTMTRPYPNPRRSKSFLNPTLRTTSSDSSSMLPTGTPPSLPASDPQPTAMSPTARSSSTALAETKPEKPYPPPSNHSAKSRTAIVTDHATGKAMGFSFVMFA</sequence>
<dbReference type="AlphaFoldDB" id="A0AA88RT67"/>
<reference evidence="2" key="1">
    <citation type="submission" date="2022-12" db="EMBL/GenBank/DDBJ databases">
        <title>Draft genome assemblies for two species of Escallonia (Escalloniales).</title>
        <authorList>
            <person name="Chanderbali A."/>
            <person name="Dervinis C."/>
            <person name="Anghel I."/>
            <person name="Soltis D."/>
            <person name="Soltis P."/>
            <person name="Zapata F."/>
        </authorList>
    </citation>
    <scope>NUCLEOTIDE SEQUENCE</scope>
    <source>
        <strain evidence="2">UCBG92.1500</strain>
        <tissue evidence="2">Leaf</tissue>
    </source>
</reference>
<evidence type="ECO:0000256" key="1">
    <source>
        <dbReference type="SAM" id="MobiDB-lite"/>
    </source>
</evidence>